<dbReference type="InterPro" id="IPR036291">
    <property type="entry name" value="NAD(P)-bd_dom_sf"/>
</dbReference>
<dbReference type="AlphaFoldDB" id="A0AAN9VLG4"/>
<accession>A0AAN9VLG4</accession>
<dbReference type="GO" id="GO:0005737">
    <property type="term" value="C:cytoplasm"/>
    <property type="evidence" value="ECO:0007669"/>
    <property type="project" value="TreeGrafter"/>
</dbReference>
<sequence>MATIQFRDPSPFLVRKQGGAPAPPPGDYVHTRYLEAMRLSPAPPKMEEIGVALCGCGRAGTIHMVNLVKNPRVRLLYVVEDAEERWPAIRAFWQLGDDTRLLRSKDLSTVLADARVQALVVATPTRSHEAIVTEALRARKAVFCEKPIASDLEGTRRCYRLAREVGRPLLCAFNRRFDPSFSQVRREVREGKVGHVHMIKTTSRDSPMPSLEYLETSGGIFCDCAVHDIDMVLWVLGELPRRVATIARSNIPEIDGIGDWDTVAITLDFPSGSVGFIDLSRRSNYGYDQRLEVFGPRGMVSCGNEHPTPGVRITTPDRVATSAPIWYSYPSRFAQGYARELEHFLDAVQGKTKLSVTSRQTEAVVKIAAALTNAARTGQAVDLEWGPEEQLLEEE</sequence>
<keyword evidence="2" id="KW-0560">Oxidoreductase</keyword>
<dbReference type="PANTHER" id="PTHR42840:SF3">
    <property type="entry name" value="BINDING ROSSMANN FOLD OXIDOREDUCTASE, PUTATIVE (AFU_ORTHOLOGUE AFUA_2G10240)-RELATED"/>
    <property type="match status" value="1"/>
</dbReference>
<proteinExistence type="inferred from homology"/>
<name>A0AAN9VLG4_9ORTH</name>
<evidence type="ECO:0000256" key="1">
    <source>
        <dbReference type="ARBA" id="ARBA00010928"/>
    </source>
</evidence>
<dbReference type="InterPro" id="IPR000683">
    <property type="entry name" value="Gfo/Idh/MocA-like_OxRdtase_N"/>
</dbReference>
<evidence type="ECO:0000259" key="4">
    <source>
        <dbReference type="Pfam" id="PF22725"/>
    </source>
</evidence>
<dbReference type="SUPFAM" id="SSF55347">
    <property type="entry name" value="Glyceraldehyde-3-phosphate dehydrogenase-like, C-terminal domain"/>
    <property type="match status" value="1"/>
</dbReference>
<reference evidence="5 6" key="1">
    <citation type="submission" date="2024-03" db="EMBL/GenBank/DDBJ databases">
        <title>The genome assembly and annotation of the cricket Gryllus longicercus Weissman &amp; Gray.</title>
        <authorList>
            <person name="Szrajer S."/>
            <person name="Gray D."/>
            <person name="Ylla G."/>
        </authorList>
    </citation>
    <scope>NUCLEOTIDE SEQUENCE [LARGE SCALE GENOMIC DNA]</scope>
    <source>
        <strain evidence="5">DAG 2021-001</strain>
        <tissue evidence="5">Whole body minus gut</tissue>
    </source>
</reference>
<dbReference type="EMBL" id="JAZDUA010000211">
    <property type="protein sequence ID" value="KAK7864080.1"/>
    <property type="molecule type" value="Genomic_DNA"/>
</dbReference>
<dbReference type="Pfam" id="PF01408">
    <property type="entry name" value="GFO_IDH_MocA"/>
    <property type="match status" value="1"/>
</dbReference>
<evidence type="ECO:0000313" key="5">
    <source>
        <dbReference type="EMBL" id="KAK7864080.1"/>
    </source>
</evidence>
<dbReference type="Gene3D" id="3.30.360.10">
    <property type="entry name" value="Dihydrodipicolinate Reductase, domain 2"/>
    <property type="match status" value="1"/>
</dbReference>
<feature type="domain" description="Gfo/Idh/MocA-like oxidoreductase N-terminal" evidence="3">
    <location>
        <begin position="49"/>
        <end position="169"/>
    </location>
</feature>
<dbReference type="GO" id="GO:0016491">
    <property type="term" value="F:oxidoreductase activity"/>
    <property type="evidence" value="ECO:0007669"/>
    <property type="project" value="UniProtKB-KW"/>
</dbReference>
<dbReference type="Pfam" id="PF22725">
    <property type="entry name" value="GFO_IDH_MocA_C3"/>
    <property type="match status" value="1"/>
</dbReference>
<dbReference type="Gene3D" id="3.40.50.720">
    <property type="entry name" value="NAD(P)-binding Rossmann-like Domain"/>
    <property type="match status" value="1"/>
</dbReference>
<gene>
    <name evidence="5" type="ORF">R5R35_002725</name>
</gene>
<dbReference type="PANTHER" id="PTHR42840">
    <property type="entry name" value="NAD(P)-BINDING ROSSMANN-FOLD SUPERFAMILY PROTEIN-RELATED"/>
    <property type="match status" value="1"/>
</dbReference>
<dbReference type="SUPFAM" id="SSF51735">
    <property type="entry name" value="NAD(P)-binding Rossmann-fold domains"/>
    <property type="match status" value="1"/>
</dbReference>
<dbReference type="InterPro" id="IPR055170">
    <property type="entry name" value="GFO_IDH_MocA-like_dom"/>
</dbReference>
<feature type="domain" description="GFO/IDH/MocA-like oxidoreductase" evidence="4">
    <location>
        <begin position="181"/>
        <end position="300"/>
    </location>
</feature>
<evidence type="ECO:0008006" key="7">
    <source>
        <dbReference type="Google" id="ProtNLM"/>
    </source>
</evidence>
<protein>
    <recommendedName>
        <fullName evidence="7">Oxidoreductase YrbE</fullName>
    </recommendedName>
</protein>
<evidence type="ECO:0000256" key="2">
    <source>
        <dbReference type="ARBA" id="ARBA00023002"/>
    </source>
</evidence>
<organism evidence="5 6">
    <name type="scientific">Gryllus longicercus</name>
    <dbReference type="NCBI Taxonomy" id="2509291"/>
    <lineage>
        <taxon>Eukaryota</taxon>
        <taxon>Metazoa</taxon>
        <taxon>Ecdysozoa</taxon>
        <taxon>Arthropoda</taxon>
        <taxon>Hexapoda</taxon>
        <taxon>Insecta</taxon>
        <taxon>Pterygota</taxon>
        <taxon>Neoptera</taxon>
        <taxon>Polyneoptera</taxon>
        <taxon>Orthoptera</taxon>
        <taxon>Ensifera</taxon>
        <taxon>Gryllidea</taxon>
        <taxon>Grylloidea</taxon>
        <taxon>Gryllidae</taxon>
        <taxon>Gryllinae</taxon>
        <taxon>Gryllus</taxon>
    </lineage>
</organism>
<evidence type="ECO:0000259" key="3">
    <source>
        <dbReference type="Pfam" id="PF01408"/>
    </source>
</evidence>
<dbReference type="GO" id="GO:0000166">
    <property type="term" value="F:nucleotide binding"/>
    <property type="evidence" value="ECO:0007669"/>
    <property type="project" value="InterPro"/>
</dbReference>
<evidence type="ECO:0000313" key="6">
    <source>
        <dbReference type="Proteomes" id="UP001378592"/>
    </source>
</evidence>
<comment type="similarity">
    <text evidence="1">Belongs to the Gfo/Idh/MocA family.</text>
</comment>
<dbReference type="Proteomes" id="UP001378592">
    <property type="component" value="Unassembled WGS sequence"/>
</dbReference>
<comment type="caution">
    <text evidence="5">The sequence shown here is derived from an EMBL/GenBank/DDBJ whole genome shotgun (WGS) entry which is preliminary data.</text>
</comment>
<dbReference type="GO" id="GO:0006740">
    <property type="term" value="P:NADPH regeneration"/>
    <property type="evidence" value="ECO:0007669"/>
    <property type="project" value="TreeGrafter"/>
</dbReference>
<keyword evidence="6" id="KW-1185">Reference proteome</keyword>